<evidence type="ECO:0000313" key="3">
    <source>
        <dbReference type="Proteomes" id="UP000037178"/>
    </source>
</evidence>
<gene>
    <name evidence="2" type="ORF">AIOL_000708</name>
</gene>
<dbReference type="PATRIC" id="fig|1675527.3.peg.764"/>
<feature type="signal peptide" evidence="1">
    <location>
        <begin position="1"/>
        <end position="17"/>
    </location>
</feature>
<dbReference type="Proteomes" id="UP000037178">
    <property type="component" value="Unassembled WGS sequence"/>
</dbReference>
<evidence type="ECO:0000256" key="1">
    <source>
        <dbReference type="SAM" id="SignalP"/>
    </source>
</evidence>
<dbReference type="EMBL" id="LFTY01000001">
    <property type="protein sequence ID" value="KMW60546.1"/>
    <property type="molecule type" value="Genomic_DNA"/>
</dbReference>
<dbReference type="OrthoDB" id="7709182at2"/>
<dbReference type="AlphaFoldDB" id="A0A0J9ECY8"/>
<organism evidence="2 3">
    <name type="scientific">Candidatus Rhodobacter oscarellae</name>
    <dbReference type="NCBI Taxonomy" id="1675527"/>
    <lineage>
        <taxon>Bacteria</taxon>
        <taxon>Pseudomonadati</taxon>
        <taxon>Pseudomonadota</taxon>
        <taxon>Alphaproteobacteria</taxon>
        <taxon>Rhodobacterales</taxon>
        <taxon>Rhodobacter group</taxon>
        <taxon>Rhodobacter</taxon>
    </lineage>
</organism>
<dbReference type="STRING" id="1675527.AIOL_000708"/>
<reference evidence="2 3" key="1">
    <citation type="submission" date="2015-06" db="EMBL/GenBank/DDBJ databases">
        <title>Draft genome sequence of an Alphaproteobacteria species associated to the Mediterranean sponge Oscarella lobularis.</title>
        <authorList>
            <person name="Jourda C."/>
            <person name="Santini S."/>
            <person name="Claverie J.-M."/>
        </authorList>
    </citation>
    <scope>NUCLEOTIDE SEQUENCE [LARGE SCALE GENOMIC DNA]</scope>
    <source>
        <strain evidence="2">IGS</strain>
    </source>
</reference>
<dbReference type="RefSeq" id="WP_049641615.1">
    <property type="nucleotide sequence ID" value="NZ_LFTY01000001.1"/>
</dbReference>
<evidence type="ECO:0000313" key="2">
    <source>
        <dbReference type="EMBL" id="KMW60546.1"/>
    </source>
</evidence>
<comment type="caution">
    <text evidence="2">The sequence shown here is derived from an EMBL/GenBank/DDBJ whole genome shotgun (WGS) entry which is preliminary data.</text>
</comment>
<keyword evidence="1" id="KW-0732">Signal</keyword>
<protein>
    <submittedName>
        <fullName evidence="2">Uncharacterized protein</fullName>
    </submittedName>
</protein>
<accession>A0A0J9ECY8</accession>
<sequence>MRSVILLLTLLAAPSLAQQAPRDGDVLLSKDELTALVSGKMLEFFTGGFARHGTDGGYDYRYAIDGAPAPGRYEVRDDSTICITFHNGFDRCDLLVKSGERYVMVIKNGDRYPVKAITSLE</sequence>
<proteinExistence type="predicted"/>
<name>A0A0J9ECY8_9RHOB</name>
<feature type="chain" id="PRO_5005318448" evidence="1">
    <location>
        <begin position="18"/>
        <end position="121"/>
    </location>
</feature>
<keyword evidence="3" id="KW-1185">Reference proteome</keyword>